<dbReference type="Proteomes" id="UP001369815">
    <property type="component" value="Unassembled WGS sequence"/>
</dbReference>
<name>A0AAX6MM71_9PEZI</name>
<dbReference type="EMBL" id="JBANMG010000005">
    <property type="protein sequence ID" value="KAK6953272.1"/>
    <property type="molecule type" value="Genomic_DNA"/>
</dbReference>
<accession>A0AAX6MM71</accession>
<evidence type="ECO:0000313" key="1">
    <source>
        <dbReference type="EMBL" id="KAK6953272.1"/>
    </source>
</evidence>
<reference evidence="1 2" key="1">
    <citation type="journal article" date="2024" name="Front Chem Biol">
        <title>Unveiling the potential of Daldinia eschscholtzii MFLUCC 19-0629 through bioactivity and bioinformatics studies for enhanced sustainable agriculture production.</title>
        <authorList>
            <person name="Brooks S."/>
            <person name="Weaver J.A."/>
            <person name="Klomchit A."/>
            <person name="Alharthi S.A."/>
            <person name="Onlamun T."/>
            <person name="Nurani R."/>
            <person name="Vong T.K."/>
            <person name="Alberti F."/>
            <person name="Greco C."/>
        </authorList>
    </citation>
    <scope>NUCLEOTIDE SEQUENCE [LARGE SCALE GENOMIC DNA]</scope>
    <source>
        <strain evidence="1">MFLUCC 19-0629</strain>
    </source>
</reference>
<dbReference type="AlphaFoldDB" id="A0AAX6MM71"/>
<evidence type="ECO:0000313" key="2">
    <source>
        <dbReference type="Proteomes" id="UP001369815"/>
    </source>
</evidence>
<keyword evidence="2" id="KW-1185">Reference proteome</keyword>
<comment type="caution">
    <text evidence="1">The sequence shown here is derived from an EMBL/GenBank/DDBJ whole genome shotgun (WGS) entry which is preliminary data.</text>
</comment>
<organism evidence="1 2">
    <name type="scientific">Daldinia eschscholtzii</name>
    <dbReference type="NCBI Taxonomy" id="292717"/>
    <lineage>
        <taxon>Eukaryota</taxon>
        <taxon>Fungi</taxon>
        <taxon>Dikarya</taxon>
        <taxon>Ascomycota</taxon>
        <taxon>Pezizomycotina</taxon>
        <taxon>Sordariomycetes</taxon>
        <taxon>Xylariomycetidae</taxon>
        <taxon>Xylariales</taxon>
        <taxon>Hypoxylaceae</taxon>
        <taxon>Daldinia</taxon>
    </lineage>
</organism>
<proteinExistence type="predicted"/>
<gene>
    <name evidence="1" type="ORF">Daesc_005573</name>
</gene>
<sequence length="180" mass="20621">MPGDRIKHPSPAEAFELAANHAALLRGLFLDPRYKYAQDPTPTFIKPNLDETPPGLYFVSDFIQNTYVEYVVPFLPAGATRKCKAIANPWAWNDPNYQWEWEWDEQTSTLKDKDGNAIEFPKLPEREAVKKMGDVITRGFMARKIILDNRTDLKARLMVGGQPFDFGKEVEEAVKKTYPE</sequence>
<protein>
    <submittedName>
        <fullName evidence="1">Uncharacterized protein</fullName>
    </submittedName>
</protein>